<feature type="region of interest" description="Disordered" evidence="1">
    <location>
        <begin position="209"/>
        <end position="267"/>
    </location>
</feature>
<accession>A0A7E4UXM3</accession>
<evidence type="ECO:0000313" key="2">
    <source>
        <dbReference type="Proteomes" id="UP000492821"/>
    </source>
</evidence>
<keyword evidence="2" id="KW-1185">Reference proteome</keyword>
<evidence type="ECO:0000313" key="3">
    <source>
        <dbReference type="WBParaSite" id="Pan_g1406.t1"/>
    </source>
</evidence>
<feature type="compositionally biased region" description="Pro residues" evidence="1">
    <location>
        <begin position="7"/>
        <end position="17"/>
    </location>
</feature>
<sequence>MASTSVPPAPPPPPPLQQPAKTLAVRQRAPANREHVGGVRAAGNTPNRSPLANIHPETLQHAAANLRKTQYREPLLSFEPEQLLGRSDQLPAAGYRPSDPELRPLGVDRSGATLHAANPHSDASAPSSELRGYSLPLGGTAGNPGSNARPWASSTIASTATLPKLGSGYVSPLLSGNNNNKVSSYSSSTTYNYPSNVNVNSVNAPGYYSSSSTTTTLNSVNNLPTGNGKLTSEIAPPDYPPPPPPSVPPPTSATRVSPNGANSYLSNPQSYIHQYATQTPVGTFNNGTSNINGASETTTNVRSKTPKAYNFAEELRDSTLTSRQKYANQFQQSNLPERLPPEAVAQIYNETTAPTQKRLFETPRQTPTKSTATAYEVDELIKDMESQLRNASASPTNVRDYDTYGSYGRKVDNVSPGGRGGASGYTKTTTTTTTNNNFSSNVYKHLGGLPFYIEKFNNSA</sequence>
<feature type="region of interest" description="Disordered" evidence="1">
    <location>
        <begin position="87"/>
        <end position="148"/>
    </location>
</feature>
<evidence type="ECO:0000256" key="1">
    <source>
        <dbReference type="SAM" id="MobiDB-lite"/>
    </source>
</evidence>
<feature type="compositionally biased region" description="Pro residues" evidence="1">
    <location>
        <begin position="237"/>
        <end position="251"/>
    </location>
</feature>
<protein>
    <submittedName>
        <fullName evidence="3">ZM domain-containing protein</fullName>
    </submittedName>
</protein>
<dbReference type="WBParaSite" id="Pan_g1406.t1">
    <property type="protein sequence ID" value="Pan_g1406.t1"/>
    <property type="gene ID" value="Pan_g1406"/>
</dbReference>
<reference evidence="3" key="2">
    <citation type="submission" date="2020-10" db="UniProtKB">
        <authorList>
            <consortium name="WormBaseParasite"/>
        </authorList>
    </citation>
    <scope>IDENTIFICATION</scope>
</reference>
<feature type="compositionally biased region" description="Polar residues" evidence="1">
    <location>
        <begin position="252"/>
        <end position="267"/>
    </location>
</feature>
<organism evidence="2 3">
    <name type="scientific">Panagrellus redivivus</name>
    <name type="common">Microworm</name>
    <dbReference type="NCBI Taxonomy" id="6233"/>
    <lineage>
        <taxon>Eukaryota</taxon>
        <taxon>Metazoa</taxon>
        <taxon>Ecdysozoa</taxon>
        <taxon>Nematoda</taxon>
        <taxon>Chromadorea</taxon>
        <taxon>Rhabditida</taxon>
        <taxon>Tylenchina</taxon>
        <taxon>Panagrolaimomorpha</taxon>
        <taxon>Panagrolaimoidea</taxon>
        <taxon>Panagrolaimidae</taxon>
        <taxon>Panagrellus</taxon>
    </lineage>
</organism>
<dbReference type="AlphaFoldDB" id="A0A7E4UXM3"/>
<reference evidence="2" key="1">
    <citation type="journal article" date="2013" name="Genetics">
        <title>The draft genome and transcriptome of Panagrellus redivivus are shaped by the harsh demands of a free-living lifestyle.</title>
        <authorList>
            <person name="Srinivasan J."/>
            <person name="Dillman A.R."/>
            <person name="Macchietto M.G."/>
            <person name="Heikkinen L."/>
            <person name="Lakso M."/>
            <person name="Fracchia K.M."/>
            <person name="Antoshechkin I."/>
            <person name="Mortazavi A."/>
            <person name="Wong G."/>
            <person name="Sternberg P.W."/>
        </authorList>
    </citation>
    <scope>NUCLEOTIDE SEQUENCE [LARGE SCALE GENOMIC DNA]</scope>
    <source>
        <strain evidence="2">MT8872</strain>
    </source>
</reference>
<feature type="region of interest" description="Disordered" evidence="1">
    <location>
        <begin position="1"/>
        <end position="66"/>
    </location>
</feature>
<name>A0A7E4UXM3_PANRE</name>
<feature type="region of interest" description="Disordered" evidence="1">
    <location>
        <begin position="409"/>
        <end position="428"/>
    </location>
</feature>
<feature type="compositionally biased region" description="Polar residues" evidence="1">
    <location>
        <begin position="217"/>
        <end position="230"/>
    </location>
</feature>
<proteinExistence type="predicted"/>
<dbReference type="Proteomes" id="UP000492821">
    <property type="component" value="Unassembled WGS sequence"/>
</dbReference>